<reference evidence="2 3" key="1">
    <citation type="journal article" date="2023" name="G3 (Bethesda)">
        <title>A chromosome-level genome assembly of Zasmidium syzygii isolated from banana leaves.</title>
        <authorList>
            <person name="van Westerhoven A.C."/>
            <person name="Mehrabi R."/>
            <person name="Talebi R."/>
            <person name="Steentjes M.B.F."/>
            <person name="Corcolon B."/>
            <person name="Chong P.A."/>
            <person name="Kema G.H.J."/>
            <person name="Seidl M.F."/>
        </authorList>
    </citation>
    <scope>NUCLEOTIDE SEQUENCE [LARGE SCALE GENOMIC DNA]</scope>
    <source>
        <strain evidence="2 3">P124</strain>
    </source>
</reference>
<evidence type="ECO:0000313" key="2">
    <source>
        <dbReference type="EMBL" id="KAK4502191.1"/>
    </source>
</evidence>
<evidence type="ECO:0000256" key="1">
    <source>
        <dbReference type="SAM" id="MobiDB-lite"/>
    </source>
</evidence>
<accession>A0ABR0EM03</accession>
<proteinExistence type="predicted"/>
<organism evidence="2 3">
    <name type="scientific">Zasmidium cellare</name>
    <name type="common">Wine cellar mold</name>
    <name type="synonym">Racodium cellare</name>
    <dbReference type="NCBI Taxonomy" id="395010"/>
    <lineage>
        <taxon>Eukaryota</taxon>
        <taxon>Fungi</taxon>
        <taxon>Dikarya</taxon>
        <taxon>Ascomycota</taxon>
        <taxon>Pezizomycotina</taxon>
        <taxon>Dothideomycetes</taxon>
        <taxon>Dothideomycetidae</taxon>
        <taxon>Mycosphaerellales</taxon>
        <taxon>Mycosphaerellaceae</taxon>
        <taxon>Zasmidium</taxon>
    </lineage>
</organism>
<protein>
    <submittedName>
        <fullName evidence="2">Uncharacterized protein</fullName>
    </submittedName>
</protein>
<dbReference type="EMBL" id="JAXOVC010000004">
    <property type="protein sequence ID" value="KAK4502191.1"/>
    <property type="molecule type" value="Genomic_DNA"/>
</dbReference>
<dbReference type="Proteomes" id="UP001305779">
    <property type="component" value="Unassembled WGS sequence"/>
</dbReference>
<comment type="caution">
    <text evidence="2">The sequence shown here is derived from an EMBL/GenBank/DDBJ whole genome shotgun (WGS) entry which is preliminary data.</text>
</comment>
<feature type="region of interest" description="Disordered" evidence="1">
    <location>
        <begin position="312"/>
        <end position="340"/>
    </location>
</feature>
<sequence length="530" mass="58226">MGVYPSKTELFLPSETLLRCSPDRCWCKGSHHRGDSRYVYVERGGDGRERYHDGFDMMSQLMNGGGGGGWPAWKDPSQWNIRDMERFGEFFGEWQMREVGRRAKMHGLGGGGGYGGPGVGRGEFDRMQAEMEERFRRLGEEFSRGNEERDAFLFGSERERRKEMFQGNVLRMIQEMWPQLAQMAAAQGGGGMGMGVPGMGMGMQPPPPYGGFGGLPMGGGNMSMGGGGGGGMNWMGQMPNGMAPGMQMPQMPMHPNPMDPAGFPPRFPHRRRRNFAHADDFDEDINLVPPYQNIPGQQPWQRRRRFGDEGDHFGGIGGAASPMPRRPSGNGPRPGGLGGDGLAYDDPIRDNYAVPPYRPHDPFRGRRHTYRPEPDIIHPNPVVPPTSPRITTPLADPIVPTTPIVEPAAADPHTAAHPVAGAARTTVVPPTGIVVEETLTTDPEIGPSTRHTHPATARIFGVHIRATPVDPLRAAQRPPPYPADAALDARDRREVRFADQERARRLSERGVGRVVRAEEDLEGMDPQGNI</sequence>
<keyword evidence="3" id="KW-1185">Reference proteome</keyword>
<name>A0ABR0EM03_ZASCE</name>
<feature type="compositionally biased region" description="Low complexity" evidence="1">
    <location>
        <begin position="322"/>
        <end position="331"/>
    </location>
</feature>
<gene>
    <name evidence="2" type="ORF">PRZ48_005616</name>
</gene>
<evidence type="ECO:0000313" key="3">
    <source>
        <dbReference type="Proteomes" id="UP001305779"/>
    </source>
</evidence>